<protein>
    <recommendedName>
        <fullName evidence="4">DUF3164 family protein</fullName>
    </recommendedName>
</protein>
<evidence type="ECO:0000313" key="3">
    <source>
        <dbReference type="Proteomes" id="UP000198034"/>
    </source>
</evidence>
<dbReference type="AlphaFoldDB" id="A0A246GAA5"/>
<proteinExistence type="predicted"/>
<organism evidence="2 3">
    <name type="scientific">Flavobacterium columnare</name>
    <dbReference type="NCBI Taxonomy" id="996"/>
    <lineage>
        <taxon>Bacteria</taxon>
        <taxon>Pseudomonadati</taxon>
        <taxon>Bacteroidota</taxon>
        <taxon>Flavobacteriia</taxon>
        <taxon>Flavobacteriales</taxon>
        <taxon>Flavobacteriaceae</taxon>
        <taxon>Flavobacterium</taxon>
    </lineage>
</organism>
<keyword evidence="1" id="KW-0175">Coiled coil</keyword>
<reference evidence="2 3" key="1">
    <citation type="journal article" date="2017" name="Infect. Genet. Evol.">
        <title>Comparative genome analysis of fish pathogen Flavobacterium columnare reveals extensive sequence diversity within the species.</title>
        <authorList>
            <person name="Kayansamruaj P."/>
            <person name="Dong H.T."/>
            <person name="Hirono I."/>
            <person name="Kondo H."/>
            <person name="Senapin S."/>
            <person name="Rodkhum C."/>
        </authorList>
    </citation>
    <scope>NUCLEOTIDE SEQUENCE [LARGE SCALE GENOMIC DNA]</scope>
    <source>
        <strain evidence="2 3">1214</strain>
    </source>
</reference>
<sequence length="241" mass="28408">MIEKDYQPIERDTLDLREYEFNFKNNIMEAQTKPITEMSAAELMQLAKQKEATENQQKEARKQAYTKDKENFLREVFERYSDAQAILSTLKNESIAHAENFNNLKYELEGKATKEAKSFELKNEQIKIVVESQDRFDFNDEAIVHINAIKDIFREKFENRNKGFYNLLDGILMKNSRGEYDAKLLTKARKQVRELGDDRLIEEFDKLNDCLIVVGSAKYIRVYTKDEKNKWKDVSLNFSSL</sequence>
<gene>
    <name evidence="2" type="ORF">BWK62_08745</name>
</gene>
<dbReference type="Pfam" id="PF11363">
    <property type="entry name" value="DUF3164"/>
    <property type="match status" value="1"/>
</dbReference>
<evidence type="ECO:0000313" key="2">
    <source>
        <dbReference type="EMBL" id="OWP76865.1"/>
    </source>
</evidence>
<evidence type="ECO:0008006" key="4">
    <source>
        <dbReference type="Google" id="ProtNLM"/>
    </source>
</evidence>
<comment type="caution">
    <text evidence="2">The sequence shown here is derived from an EMBL/GenBank/DDBJ whole genome shotgun (WGS) entry which is preliminary data.</text>
</comment>
<name>A0A246GAA5_9FLAO</name>
<dbReference type="EMBL" id="MTCY01000022">
    <property type="protein sequence ID" value="OWP76865.1"/>
    <property type="molecule type" value="Genomic_DNA"/>
</dbReference>
<feature type="coiled-coil region" evidence="1">
    <location>
        <begin position="43"/>
        <end position="93"/>
    </location>
</feature>
<accession>A0A246GAA5</accession>
<dbReference type="InterPro" id="IPR021505">
    <property type="entry name" value="Phage_B3_Orf6"/>
</dbReference>
<evidence type="ECO:0000256" key="1">
    <source>
        <dbReference type="SAM" id="Coils"/>
    </source>
</evidence>
<dbReference type="Proteomes" id="UP000198034">
    <property type="component" value="Unassembled WGS sequence"/>
</dbReference>